<accession>A0A232F1G4</accession>
<feature type="compositionally biased region" description="Low complexity" evidence="3">
    <location>
        <begin position="1"/>
        <end position="38"/>
    </location>
</feature>
<feature type="region of interest" description="Disordered" evidence="3">
    <location>
        <begin position="1"/>
        <end position="45"/>
    </location>
</feature>
<keyword evidence="2" id="KW-0963">Cytoplasm</keyword>
<evidence type="ECO:0000256" key="1">
    <source>
        <dbReference type="ARBA" id="ARBA00004496"/>
    </source>
</evidence>
<evidence type="ECO:0000256" key="3">
    <source>
        <dbReference type="SAM" id="MobiDB-lite"/>
    </source>
</evidence>
<reference evidence="5 6" key="1">
    <citation type="journal article" date="2017" name="Curr. Biol.">
        <title>The Evolution of Venom by Co-option of Single-Copy Genes.</title>
        <authorList>
            <person name="Martinson E.O."/>
            <person name="Mrinalini"/>
            <person name="Kelkar Y.D."/>
            <person name="Chang C.H."/>
            <person name="Werren J.H."/>
        </authorList>
    </citation>
    <scope>NUCLEOTIDE SEQUENCE [LARGE SCALE GENOMIC DNA]</scope>
    <source>
        <strain evidence="5 6">Alberta</strain>
        <tissue evidence="5">Whole body</tissue>
    </source>
</reference>
<feature type="compositionally biased region" description="Polar residues" evidence="3">
    <location>
        <begin position="296"/>
        <end position="321"/>
    </location>
</feature>
<dbReference type="GO" id="GO:0005737">
    <property type="term" value="C:cytoplasm"/>
    <property type="evidence" value="ECO:0007669"/>
    <property type="project" value="UniProtKB-SubCell"/>
</dbReference>
<feature type="region of interest" description="Disordered" evidence="3">
    <location>
        <begin position="520"/>
        <end position="578"/>
    </location>
</feature>
<feature type="compositionally biased region" description="Polar residues" evidence="3">
    <location>
        <begin position="433"/>
        <end position="452"/>
    </location>
</feature>
<evidence type="ECO:0000256" key="2">
    <source>
        <dbReference type="ARBA" id="ARBA00022490"/>
    </source>
</evidence>
<dbReference type="PANTHER" id="PTHR15963:SF5">
    <property type="entry name" value="SHORT SPINDLE 6, ISOFORM A"/>
    <property type="match status" value="1"/>
</dbReference>
<feature type="compositionally biased region" description="Low complexity" evidence="3">
    <location>
        <begin position="184"/>
        <end position="203"/>
    </location>
</feature>
<feature type="compositionally biased region" description="Polar residues" evidence="3">
    <location>
        <begin position="618"/>
        <end position="632"/>
    </location>
</feature>
<dbReference type="PROSITE" id="PS50106">
    <property type="entry name" value="PDZ"/>
    <property type="match status" value="1"/>
</dbReference>
<dbReference type="EMBL" id="NNAY01001356">
    <property type="protein sequence ID" value="OXU24258.1"/>
    <property type="molecule type" value="Genomic_DNA"/>
</dbReference>
<dbReference type="STRING" id="543379.A0A232F1G4"/>
<feature type="compositionally biased region" description="Low complexity" evidence="3">
    <location>
        <begin position="384"/>
        <end position="413"/>
    </location>
</feature>
<evidence type="ECO:0000259" key="4">
    <source>
        <dbReference type="PROSITE" id="PS50106"/>
    </source>
</evidence>
<comment type="caution">
    <text evidence="5">The sequence shown here is derived from an EMBL/GenBank/DDBJ whole genome shotgun (WGS) entry which is preliminary data.</text>
</comment>
<evidence type="ECO:0000313" key="6">
    <source>
        <dbReference type="Proteomes" id="UP000215335"/>
    </source>
</evidence>
<feature type="compositionally biased region" description="Low complexity" evidence="3">
    <location>
        <begin position="543"/>
        <end position="557"/>
    </location>
</feature>
<protein>
    <recommendedName>
        <fullName evidence="4">PDZ domain-containing protein</fullName>
    </recommendedName>
</protein>
<sequence length="657" mass="72751">MNGSQQQEAEEATGSASQSAAQQQQQPGSSGNSRNSGGIELSDDEEWSSLVERSYGIHYKREQEIEMVTYVDYVEYDGPAFKAGMREGDVILSINGQEMDRADHKTLVNFIKNCDARMRMVVSFEDCVRKVELHMRYIELQRALQSRLSELERLCERERSILMGRWKTHSLPARKRTPSSQAVSGESSLEPTSSSTLNSSATQSCCRPASSTEHLLLYSVYADGRSFLIPRSAACLVAIGPPRSRSDHHHFLSNVSVESAATATSTTSSSRHSYHQANGVSNTNTPSKSKDRSTHSSKTNLQAQEQRQPERQSTSENQNLHPSARNLCVACISSASRRSRNDQAPQGDGGSLDAYDLASPCCDPNCVPSRRRREKQRRAKHEQGSQTHQHQVWQQQQQQQQQSQQQAVQTQTTSREQRDAQAQTQPREHHSSQHNCSRASGHSLHSITSSEMSTGAADSVVSCSTSLSTDTLYWDPNVQHRPPPCLQYAKPKSWDNLTTKAFGGYGFGYGYLDTAKSTHSAERPAKSGSSSLHHGRAKTPTNSSSSCSQSRRTSGTQVYSSNSGSGRHHFQPTKSTESLLIATPYPTELDATLSCECLDGPNPRFIAVQLEKHKRQNDTSSSYATRAEAQQQVRHRRSSHSDAKQRSSINASEITRL</sequence>
<dbReference type="InterPro" id="IPR052122">
    <property type="entry name" value="Intracell_Traff_Signaling_Reg"/>
</dbReference>
<feature type="region of interest" description="Disordered" evidence="3">
    <location>
        <begin position="612"/>
        <end position="657"/>
    </location>
</feature>
<evidence type="ECO:0000313" key="5">
    <source>
        <dbReference type="EMBL" id="OXU24258.1"/>
    </source>
</evidence>
<organism evidence="5 6">
    <name type="scientific">Trichomalopsis sarcophagae</name>
    <dbReference type="NCBI Taxonomy" id="543379"/>
    <lineage>
        <taxon>Eukaryota</taxon>
        <taxon>Metazoa</taxon>
        <taxon>Ecdysozoa</taxon>
        <taxon>Arthropoda</taxon>
        <taxon>Hexapoda</taxon>
        <taxon>Insecta</taxon>
        <taxon>Pterygota</taxon>
        <taxon>Neoptera</taxon>
        <taxon>Endopterygota</taxon>
        <taxon>Hymenoptera</taxon>
        <taxon>Apocrita</taxon>
        <taxon>Proctotrupomorpha</taxon>
        <taxon>Chalcidoidea</taxon>
        <taxon>Pteromalidae</taxon>
        <taxon>Pteromalinae</taxon>
        <taxon>Trichomalopsis</taxon>
    </lineage>
</organism>
<dbReference type="InterPro" id="IPR036034">
    <property type="entry name" value="PDZ_sf"/>
</dbReference>
<feature type="domain" description="PDZ" evidence="4">
    <location>
        <begin position="38"/>
        <end position="126"/>
    </location>
</feature>
<dbReference type="Proteomes" id="UP000215335">
    <property type="component" value="Unassembled WGS sequence"/>
</dbReference>
<feature type="region of interest" description="Disordered" evidence="3">
    <location>
        <begin position="336"/>
        <end position="452"/>
    </location>
</feature>
<feature type="region of interest" description="Disordered" evidence="3">
    <location>
        <begin position="172"/>
        <end position="203"/>
    </location>
</feature>
<dbReference type="Gene3D" id="2.30.42.10">
    <property type="match status" value="1"/>
</dbReference>
<comment type="subcellular location">
    <subcellularLocation>
        <location evidence="1">Cytoplasm</location>
    </subcellularLocation>
</comment>
<dbReference type="AlphaFoldDB" id="A0A232F1G4"/>
<feature type="compositionally biased region" description="Basic residues" evidence="3">
    <location>
        <begin position="369"/>
        <end position="380"/>
    </location>
</feature>
<keyword evidence="6" id="KW-1185">Reference proteome</keyword>
<feature type="compositionally biased region" description="Polar residues" evidence="3">
    <location>
        <begin position="275"/>
        <end position="287"/>
    </location>
</feature>
<dbReference type="PANTHER" id="PTHR15963">
    <property type="entry name" value="GENERAL RECEPTOR FOR PHOSPHOINOSITIDES 1-ASSOCIATED SCAFFOLD PROTEIN-RELATED"/>
    <property type="match status" value="1"/>
</dbReference>
<dbReference type="InterPro" id="IPR001478">
    <property type="entry name" value="PDZ"/>
</dbReference>
<dbReference type="SUPFAM" id="SSF50156">
    <property type="entry name" value="PDZ domain-like"/>
    <property type="match status" value="1"/>
</dbReference>
<dbReference type="OrthoDB" id="10041077at2759"/>
<name>A0A232F1G4_9HYME</name>
<feature type="compositionally biased region" description="Polar residues" evidence="3">
    <location>
        <begin position="646"/>
        <end position="657"/>
    </location>
</feature>
<feature type="region of interest" description="Disordered" evidence="3">
    <location>
        <begin position="263"/>
        <end position="322"/>
    </location>
</feature>
<gene>
    <name evidence="5" type="ORF">TSAR_006739</name>
</gene>
<proteinExistence type="predicted"/>
<dbReference type="Pfam" id="PF00595">
    <property type="entry name" value="PDZ"/>
    <property type="match status" value="1"/>
</dbReference>
<dbReference type="SMART" id="SM00228">
    <property type="entry name" value="PDZ"/>
    <property type="match status" value="1"/>
</dbReference>